<keyword evidence="1 4" id="KW-0479">Metal-binding</keyword>
<feature type="domain" description="C3H1-type" evidence="6">
    <location>
        <begin position="1124"/>
        <end position="1148"/>
    </location>
</feature>
<feature type="compositionally biased region" description="Basic and acidic residues" evidence="5">
    <location>
        <begin position="1074"/>
        <end position="1087"/>
    </location>
</feature>
<dbReference type="Pfam" id="PF00642">
    <property type="entry name" value="zf-CCCH"/>
    <property type="match status" value="1"/>
</dbReference>
<evidence type="ECO:0000256" key="4">
    <source>
        <dbReference type="PROSITE-ProRule" id="PRU00723"/>
    </source>
</evidence>
<protein>
    <submittedName>
        <fullName evidence="7">Putative zinc finger protein</fullName>
    </submittedName>
</protein>
<feature type="compositionally biased region" description="Polar residues" evidence="5">
    <location>
        <begin position="1057"/>
        <end position="1072"/>
    </location>
</feature>
<evidence type="ECO:0000313" key="7">
    <source>
        <dbReference type="EMBL" id="KHJ35592.1"/>
    </source>
</evidence>
<dbReference type="OMA" id="YWREGKC"/>
<proteinExistence type="predicted"/>
<feature type="region of interest" description="Disordered" evidence="5">
    <location>
        <begin position="57"/>
        <end position="84"/>
    </location>
</feature>
<evidence type="ECO:0000313" key="8">
    <source>
        <dbReference type="Proteomes" id="UP000030854"/>
    </source>
</evidence>
<feature type="region of interest" description="Disordered" evidence="5">
    <location>
        <begin position="1057"/>
        <end position="1119"/>
    </location>
</feature>
<feature type="zinc finger region" description="C3H1-type" evidence="4">
    <location>
        <begin position="1124"/>
        <end position="1148"/>
    </location>
</feature>
<feature type="region of interest" description="Disordered" evidence="5">
    <location>
        <begin position="970"/>
        <end position="992"/>
    </location>
</feature>
<feature type="compositionally biased region" description="Polar residues" evidence="5">
    <location>
        <begin position="57"/>
        <end position="68"/>
    </location>
</feature>
<feature type="region of interest" description="Disordered" evidence="5">
    <location>
        <begin position="274"/>
        <end position="373"/>
    </location>
</feature>
<evidence type="ECO:0000256" key="1">
    <source>
        <dbReference type="ARBA" id="ARBA00022723"/>
    </source>
</evidence>
<feature type="compositionally biased region" description="Polar residues" evidence="5">
    <location>
        <begin position="978"/>
        <end position="992"/>
    </location>
</feature>
<evidence type="ECO:0000256" key="3">
    <source>
        <dbReference type="ARBA" id="ARBA00022833"/>
    </source>
</evidence>
<feature type="region of interest" description="Disordered" evidence="5">
    <location>
        <begin position="595"/>
        <end position="624"/>
    </location>
</feature>
<dbReference type="EMBL" id="JNVN01000339">
    <property type="protein sequence ID" value="KHJ35592.1"/>
    <property type="molecule type" value="Genomic_DNA"/>
</dbReference>
<dbReference type="InterPro" id="IPR036855">
    <property type="entry name" value="Znf_CCCH_sf"/>
</dbReference>
<name>A0A0B1PA62_UNCNE</name>
<dbReference type="PROSITE" id="PS50103">
    <property type="entry name" value="ZF_C3H1"/>
    <property type="match status" value="1"/>
</dbReference>
<feature type="region of interest" description="Disordered" evidence="5">
    <location>
        <begin position="726"/>
        <end position="754"/>
    </location>
</feature>
<accession>A0A0B1PA62</accession>
<feature type="compositionally biased region" description="Polar residues" evidence="5">
    <location>
        <begin position="98"/>
        <end position="112"/>
    </location>
</feature>
<sequence>MDGQDSQGYVSVDLTYDDDVLNSTSWPAPGNPQYHYHQNTQNQYPIYQGQLNLSQPYDHFNVNQQPSYTPLPYENSPYSNQLQRPSDLYTHSFAADPSIQTPQNFSTQNPSYSFDPHSNENATISPQTLQYSISQNQELPSTDANVEFKSNVNGVSDNFTQRPQDPSLYYTKLRNLPTTQNELSQYTNVSVPIQKVGVRQLIPKPTQVIIPPIPIPAQFSQAKPVGDQKSSLRISRPDLFESKNSSTRPRLEYAPFIVWEDVPLKITVGLKNTLPKYNPRRSRSGKELIPGFDMSKSLTPAQISTRKRGGQSLKESTSLSNRYKGTSHRSKALPSKPKVSLEENNQKTIKTQPEISSSETESSSESESEYDEDIPVMDISEIRGSTRPLDPAQATRWDTIGLVWRDPYSNPSADSIKDAIEKYANFVSALRAKIKLNSASTEATVIPDEVAKLQVERRELLESLYQTISAANELGYSPILENLGGHHKLVNGLTTTLIECIKADDFVGKLPRAVFALLAKFKTLTDELLRKLKFDSIQKRWNKKGDEQTKKLITAILANTIDAKEKLAKTKKDVEEKKSRDKEYAKIKVTENLSSTISNPSKRPLEADASLGKPSKRIASETTSSAAIAKSLIPKRGLSNLLGISTRPVVKMAPKRRDPSPPSESKLGALLASIEKDPEPPKVPDAPARSPETPQEKARRERKESRRHLRVKFKEGPDLEEVRLFKHERAEDEGRQDGMLRDAHDDRQEGMMHKKRVSEAIDDDDDDYQPSEAEPLYLQLRPIKFISPRTSRFGQAYLNRGGNLDVNSSEVRRQEQRESSELLVIYTDPADIPHSPKEPLFLEAAEIFQPEVHIKESTEPWLVQRLSDIQKYGLEYALQISILRINQNSKILSKTPEISSVLQEFHEVNSQSLPRSSEHQMDSEAFANLVAWVKYLSGKPYPATEPPEWMPQEAKIKWLEGYNRDKAAIEKPPGTQPGHITQQQQKSAQSLPISTTPYQQAYPLQNNYLQNVSQPAFTSNVPEVAQQMQNYIVNYQSEANNLSGSRSYDYNNWITQTTKSHNENQPTTGQDISQRWDNDRDSDDNRNNQHNNSGLGVAQRGFEQQFSDPKSKYSSLFDENGEYKGKKKPCRFWAEGKCAKGAKCTFLH</sequence>
<dbReference type="GO" id="GO:0008270">
    <property type="term" value="F:zinc ion binding"/>
    <property type="evidence" value="ECO:0007669"/>
    <property type="project" value="UniProtKB-KW"/>
</dbReference>
<feature type="compositionally biased region" description="Polar residues" evidence="5">
    <location>
        <begin position="1102"/>
        <end position="1114"/>
    </location>
</feature>
<reference evidence="7 8" key="1">
    <citation type="journal article" date="2014" name="BMC Genomics">
        <title>Adaptive genomic structural variation in the grape powdery mildew pathogen, Erysiphe necator.</title>
        <authorList>
            <person name="Jones L."/>
            <person name="Riaz S."/>
            <person name="Morales-Cruz A."/>
            <person name="Amrine K.C."/>
            <person name="McGuire B."/>
            <person name="Gubler W.D."/>
            <person name="Walker M.A."/>
            <person name="Cantu D."/>
        </authorList>
    </citation>
    <scope>NUCLEOTIDE SEQUENCE [LARGE SCALE GENOMIC DNA]</scope>
    <source>
        <strain evidence="8">c</strain>
    </source>
</reference>
<feature type="region of interest" description="Disordered" evidence="5">
    <location>
        <begin position="97"/>
        <end position="122"/>
    </location>
</feature>
<feature type="compositionally biased region" description="Polar residues" evidence="5">
    <location>
        <begin position="313"/>
        <end position="324"/>
    </location>
</feature>
<feature type="compositionally biased region" description="Basic and acidic residues" evidence="5">
    <location>
        <begin position="726"/>
        <end position="752"/>
    </location>
</feature>
<feature type="region of interest" description="Disordered" evidence="5">
    <location>
        <begin position="673"/>
        <end position="710"/>
    </location>
</feature>
<organism evidence="7 8">
    <name type="scientific">Uncinula necator</name>
    <name type="common">Grape powdery mildew</name>
    <dbReference type="NCBI Taxonomy" id="52586"/>
    <lineage>
        <taxon>Eukaryota</taxon>
        <taxon>Fungi</taxon>
        <taxon>Dikarya</taxon>
        <taxon>Ascomycota</taxon>
        <taxon>Pezizomycotina</taxon>
        <taxon>Leotiomycetes</taxon>
        <taxon>Erysiphales</taxon>
        <taxon>Erysiphaceae</taxon>
        <taxon>Erysiphe</taxon>
    </lineage>
</organism>
<evidence type="ECO:0000256" key="5">
    <source>
        <dbReference type="SAM" id="MobiDB-lite"/>
    </source>
</evidence>
<feature type="compositionally biased region" description="Basic and acidic residues" evidence="5">
    <location>
        <begin position="694"/>
        <end position="704"/>
    </location>
</feature>
<keyword evidence="3 4" id="KW-0862">Zinc</keyword>
<dbReference type="AlphaFoldDB" id="A0A0B1PA62"/>
<keyword evidence="8" id="KW-1185">Reference proteome</keyword>
<dbReference type="Proteomes" id="UP000030854">
    <property type="component" value="Unassembled WGS sequence"/>
</dbReference>
<dbReference type="InterPro" id="IPR000571">
    <property type="entry name" value="Znf_CCCH"/>
</dbReference>
<evidence type="ECO:0000256" key="2">
    <source>
        <dbReference type="ARBA" id="ARBA00022771"/>
    </source>
</evidence>
<comment type="caution">
    <text evidence="7">The sequence shown here is derived from an EMBL/GenBank/DDBJ whole genome shotgun (WGS) entry which is preliminary data.</text>
</comment>
<gene>
    <name evidence="7" type="ORF">EV44_g1790</name>
</gene>
<keyword evidence="2 4" id="KW-0863">Zinc-finger</keyword>
<dbReference type="STRING" id="52586.A0A0B1PA62"/>
<evidence type="ECO:0000259" key="6">
    <source>
        <dbReference type="PROSITE" id="PS50103"/>
    </source>
</evidence>
<feature type="compositionally biased region" description="Acidic residues" evidence="5">
    <location>
        <begin position="362"/>
        <end position="373"/>
    </location>
</feature>
<dbReference type="SUPFAM" id="SSF90229">
    <property type="entry name" value="CCCH zinc finger"/>
    <property type="match status" value="1"/>
</dbReference>
<dbReference type="HOGENOM" id="CLU_270631_0_0_1"/>